<evidence type="ECO:0000313" key="1">
    <source>
        <dbReference type="EMBL" id="KAA8577875.1"/>
    </source>
</evidence>
<accession>A0A5J5C9I4</accession>
<proteinExistence type="predicted"/>
<dbReference type="AlphaFoldDB" id="A0A5J5C9I4"/>
<reference evidence="1 2" key="1">
    <citation type="submission" date="2019-08" db="EMBL/GenBank/DDBJ databases">
        <title>A chromosome-level genome assembly, high-density linkage maps, and genome scans reveal the genomic architecture of hybrid incompatibilities underlying speciation via character displacement in darters (Percidae: Etheostominae).</title>
        <authorList>
            <person name="Moran R.L."/>
            <person name="Catchen J.M."/>
            <person name="Fuller R.C."/>
        </authorList>
    </citation>
    <scope>NUCLEOTIDE SEQUENCE [LARGE SCALE GENOMIC DNA]</scope>
    <source>
        <strain evidence="1">EspeVRDwgs_2016</strain>
        <tissue evidence="1">Muscle</tissue>
    </source>
</reference>
<organism evidence="1 2">
    <name type="scientific">Etheostoma spectabile</name>
    <name type="common">orangethroat darter</name>
    <dbReference type="NCBI Taxonomy" id="54343"/>
    <lineage>
        <taxon>Eukaryota</taxon>
        <taxon>Metazoa</taxon>
        <taxon>Chordata</taxon>
        <taxon>Craniata</taxon>
        <taxon>Vertebrata</taxon>
        <taxon>Euteleostomi</taxon>
        <taxon>Actinopterygii</taxon>
        <taxon>Neopterygii</taxon>
        <taxon>Teleostei</taxon>
        <taxon>Neoteleostei</taxon>
        <taxon>Acanthomorphata</taxon>
        <taxon>Eupercaria</taxon>
        <taxon>Perciformes</taxon>
        <taxon>Percoidei</taxon>
        <taxon>Percidae</taxon>
        <taxon>Etheostomatinae</taxon>
        <taxon>Etheostoma</taxon>
    </lineage>
</organism>
<keyword evidence="2" id="KW-1185">Reference proteome</keyword>
<dbReference type="Proteomes" id="UP000327493">
    <property type="component" value="Unassembled WGS sequence"/>
</dbReference>
<comment type="caution">
    <text evidence="1">The sequence shown here is derived from an EMBL/GenBank/DDBJ whole genome shotgun (WGS) entry which is preliminary data.</text>
</comment>
<name>A0A5J5C9I4_9PERO</name>
<sequence length="37" mass="4250">MATEYFSAPPVLRRSRVGCRTCWSSWTSHTVSNSQLF</sequence>
<protein>
    <submittedName>
        <fullName evidence="1">Uncharacterized protein</fullName>
    </submittedName>
</protein>
<dbReference type="EMBL" id="VOFY01001827">
    <property type="protein sequence ID" value="KAA8577875.1"/>
    <property type="molecule type" value="Genomic_DNA"/>
</dbReference>
<gene>
    <name evidence="1" type="ORF">FQN60_016821</name>
</gene>
<evidence type="ECO:0000313" key="2">
    <source>
        <dbReference type="Proteomes" id="UP000327493"/>
    </source>
</evidence>